<dbReference type="PROSITE" id="PS50003">
    <property type="entry name" value="PH_DOMAIN"/>
    <property type="match status" value="2"/>
</dbReference>
<feature type="domain" description="PH" evidence="1">
    <location>
        <begin position="7"/>
        <end position="105"/>
    </location>
</feature>
<protein>
    <recommendedName>
        <fullName evidence="1">PH domain-containing protein</fullName>
    </recommendedName>
</protein>
<accession>A0A7S0L854</accession>
<dbReference type="InterPro" id="IPR001849">
    <property type="entry name" value="PH_domain"/>
</dbReference>
<dbReference type="EMBL" id="HBEY01014880">
    <property type="protein sequence ID" value="CAD8603876.1"/>
    <property type="molecule type" value="Transcribed_RNA"/>
</dbReference>
<name>A0A7S0L854_9EUKA</name>
<dbReference type="AlphaFoldDB" id="A0A7S0L854"/>
<organism evidence="2">
    <name type="scientific">Coccolithus braarudii</name>
    <dbReference type="NCBI Taxonomy" id="221442"/>
    <lineage>
        <taxon>Eukaryota</taxon>
        <taxon>Haptista</taxon>
        <taxon>Haptophyta</taxon>
        <taxon>Prymnesiophyceae</taxon>
        <taxon>Coccolithales</taxon>
        <taxon>Coccolithaceae</taxon>
        <taxon>Coccolithus</taxon>
    </lineage>
</organism>
<feature type="domain" description="PH" evidence="1">
    <location>
        <begin position="142"/>
        <end position="234"/>
    </location>
</feature>
<dbReference type="Gene3D" id="2.30.29.30">
    <property type="entry name" value="Pleckstrin-homology domain (PH domain)/Phosphotyrosine-binding domain (PTB)"/>
    <property type="match status" value="2"/>
</dbReference>
<dbReference type="SMART" id="SM00233">
    <property type="entry name" value="PH"/>
    <property type="match status" value="2"/>
</dbReference>
<proteinExistence type="predicted"/>
<dbReference type="SUPFAM" id="SSF50729">
    <property type="entry name" value="PH domain-like"/>
    <property type="match status" value="2"/>
</dbReference>
<sequence length="240" mass="27210">MAAETAPDKLQGFLYKKSPAGPIYQKRLFTAENGSLSYEGGRHRTKALPLIDIERITQTCKMRLEFSVVFRVVDSATTSHTEFAFRAEDREALALWTQGLGKHIDYEKRRADQTFTADGGSLVPQERKAQKAAKHLDATFSKQSMTGELLFYKGSVIKPWQKREVTVVGPTVLYSKKGGGWQNAISLLETKTITINSTTNFEFELRTHHASFKFRATDRAEFYRWVNGLQQAHQKLTSQV</sequence>
<evidence type="ECO:0000313" key="2">
    <source>
        <dbReference type="EMBL" id="CAD8603876.1"/>
    </source>
</evidence>
<gene>
    <name evidence="2" type="ORF">CPEL01642_LOCUS7211</name>
</gene>
<reference evidence="2" key="1">
    <citation type="submission" date="2021-01" db="EMBL/GenBank/DDBJ databases">
        <authorList>
            <person name="Corre E."/>
            <person name="Pelletier E."/>
            <person name="Niang G."/>
            <person name="Scheremetjew M."/>
            <person name="Finn R."/>
            <person name="Kale V."/>
            <person name="Holt S."/>
            <person name="Cochrane G."/>
            <person name="Meng A."/>
            <person name="Brown T."/>
            <person name="Cohen L."/>
        </authorList>
    </citation>
    <scope>NUCLEOTIDE SEQUENCE</scope>
    <source>
        <strain evidence="2">PLY182g</strain>
    </source>
</reference>
<dbReference type="Pfam" id="PF00169">
    <property type="entry name" value="PH"/>
    <property type="match status" value="1"/>
</dbReference>
<evidence type="ECO:0000259" key="1">
    <source>
        <dbReference type="PROSITE" id="PS50003"/>
    </source>
</evidence>
<dbReference type="CDD" id="cd00821">
    <property type="entry name" value="PH"/>
    <property type="match status" value="1"/>
</dbReference>
<dbReference type="InterPro" id="IPR011993">
    <property type="entry name" value="PH-like_dom_sf"/>
</dbReference>